<evidence type="ECO:0000313" key="2">
    <source>
        <dbReference type="EMBL" id="ATI42366.1"/>
    </source>
</evidence>
<dbReference type="AlphaFoldDB" id="A0A291M071"/>
<keyword evidence="3" id="KW-1185">Reference proteome</keyword>
<gene>
    <name evidence="2" type="ORF">CBW24_10325</name>
</gene>
<dbReference type="PRINTS" id="PR00111">
    <property type="entry name" value="ABHYDROLASE"/>
</dbReference>
<accession>A0A291M071</accession>
<dbReference type="EMBL" id="CP021404">
    <property type="protein sequence ID" value="ATI42366.1"/>
    <property type="molecule type" value="Genomic_DNA"/>
</dbReference>
<dbReference type="Proteomes" id="UP000219050">
    <property type="component" value="Chromosome"/>
</dbReference>
<feature type="domain" description="AB hydrolase-1" evidence="1">
    <location>
        <begin position="64"/>
        <end position="161"/>
    </location>
</feature>
<evidence type="ECO:0000313" key="3">
    <source>
        <dbReference type="Proteomes" id="UP000219050"/>
    </source>
</evidence>
<name>A0A291M071_9RHOB</name>
<dbReference type="GO" id="GO:0047372">
    <property type="term" value="F:monoacylglycerol lipase activity"/>
    <property type="evidence" value="ECO:0007669"/>
    <property type="project" value="TreeGrafter"/>
</dbReference>
<proteinExistence type="predicted"/>
<dbReference type="PROSITE" id="PS51257">
    <property type="entry name" value="PROKAR_LIPOPROTEIN"/>
    <property type="match status" value="1"/>
</dbReference>
<evidence type="ECO:0000259" key="1">
    <source>
        <dbReference type="Pfam" id="PF00561"/>
    </source>
</evidence>
<dbReference type="PANTHER" id="PTHR43798">
    <property type="entry name" value="MONOACYLGLYCEROL LIPASE"/>
    <property type="match status" value="1"/>
</dbReference>
<dbReference type="GO" id="GO:0016020">
    <property type="term" value="C:membrane"/>
    <property type="evidence" value="ECO:0007669"/>
    <property type="project" value="TreeGrafter"/>
</dbReference>
<dbReference type="KEGG" id="cmag:CBW24_10325"/>
<dbReference type="PANTHER" id="PTHR43798:SF33">
    <property type="entry name" value="HYDROLASE, PUTATIVE (AFU_ORTHOLOGUE AFUA_2G14860)-RELATED"/>
    <property type="match status" value="1"/>
</dbReference>
<sequence length="319" mass="32923">MRLAVKLLGLLSLAALLGGCGLIVDRRADRREASAMAEFPPEGQILSIDGTRVHAVVAGRGPDLVLIHGAGGNTRDMTFSLAPALTDRYRVIAIDRPGFGYTDPLPDGGTIFEQAALLQKAAAQLGADRPIVMGHSYGGAVALAWAVSRPGTLSALVPVSAASQVWDGGIGPFYKITGSALGGATVVPLITAFASEQQVEDALVGVFAPQPVPEGYSDAFGPGLTLRRVSLRANGEQRVTLKAEIAAMVPLYPQIGIPVEIVHGTADTTVGLEIHARPTARAIPGATLTELPGIGHMTQHVSVPAVTAAIDRAAARAGF</sequence>
<dbReference type="Gene3D" id="3.40.50.1820">
    <property type="entry name" value="alpha/beta hydrolase"/>
    <property type="match status" value="1"/>
</dbReference>
<dbReference type="OrthoDB" id="9815441at2"/>
<dbReference type="SUPFAM" id="SSF53474">
    <property type="entry name" value="alpha/beta-Hydrolases"/>
    <property type="match status" value="1"/>
</dbReference>
<dbReference type="InterPro" id="IPR029058">
    <property type="entry name" value="AB_hydrolase_fold"/>
</dbReference>
<reference evidence="2 3" key="1">
    <citation type="submission" date="2017-05" db="EMBL/GenBank/DDBJ databases">
        <title>Comparative genomic and metabolic analysis of manganese-oxidizing mechanisms in Celeribater manganoxidans DY25T: its adaption to the environment of polymetallic nodule.</title>
        <authorList>
            <person name="Wang X."/>
        </authorList>
    </citation>
    <scope>NUCLEOTIDE SEQUENCE [LARGE SCALE GENOMIC DNA]</scope>
    <source>
        <strain evidence="2 3">DY25</strain>
    </source>
</reference>
<keyword evidence="2" id="KW-0378">Hydrolase</keyword>
<dbReference type="InterPro" id="IPR050266">
    <property type="entry name" value="AB_hydrolase_sf"/>
</dbReference>
<organism evidence="2 3">
    <name type="scientific">Pacificitalea manganoxidans</name>
    <dbReference type="NCBI Taxonomy" id="1411902"/>
    <lineage>
        <taxon>Bacteria</taxon>
        <taxon>Pseudomonadati</taxon>
        <taxon>Pseudomonadota</taxon>
        <taxon>Alphaproteobacteria</taxon>
        <taxon>Rhodobacterales</taxon>
        <taxon>Paracoccaceae</taxon>
        <taxon>Pacificitalea</taxon>
    </lineage>
</organism>
<protein>
    <submittedName>
        <fullName evidence="2">Alpha/beta hydrolase</fullName>
    </submittedName>
</protein>
<dbReference type="Pfam" id="PF00561">
    <property type="entry name" value="Abhydrolase_1"/>
    <property type="match status" value="1"/>
</dbReference>
<dbReference type="InterPro" id="IPR000073">
    <property type="entry name" value="AB_hydrolase_1"/>
</dbReference>
<dbReference type="GO" id="GO:0046464">
    <property type="term" value="P:acylglycerol catabolic process"/>
    <property type="evidence" value="ECO:0007669"/>
    <property type="project" value="TreeGrafter"/>
</dbReference>
<dbReference type="RefSeq" id="WP_097373533.1">
    <property type="nucleotide sequence ID" value="NZ_CP021404.1"/>
</dbReference>